<dbReference type="InterPro" id="IPR000835">
    <property type="entry name" value="HTH_MarR-typ"/>
</dbReference>
<dbReference type="PRINTS" id="PR00598">
    <property type="entry name" value="HTHMARR"/>
</dbReference>
<name>A0A060QEX4_9PROT</name>
<dbReference type="Pfam" id="PF12802">
    <property type="entry name" value="MarR_2"/>
    <property type="match status" value="1"/>
</dbReference>
<dbReference type="SUPFAM" id="SSF46785">
    <property type="entry name" value="Winged helix' DNA-binding domain"/>
    <property type="match status" value="1"/>
</dbReference>
<dbReference type="GO" id="GO:0006950">
    <property type="term" value="P:response to stress"/>
    <property type="evidence" value="ECO:0007669"/>
    <property type="project" value="TreeGrafter"/>
</dbReference>
<sequence length="146" mass="16338">MPKEPWDPLAHPGHYLSRIGRGLTRIGDARLRPLGLATAQLPVLSMLQHGERRSQKELAMLAKVEQPTMAQLLARMERDGLIRREPDPDDRRSSLVSLTPIALERLPMGREVLRDGNADMTRGLTPQEVGTLIGLLRRVLDNIEAL</sequence>
<dbReference type="eggNOG" id="COG1846">
    <property type="taxonomic scope" value="Bacteria"/>
</dbReference>
<dbReference type="Gene3D" id="1.10.10.10">
    <property type="entry name" value="Winged helix-like DNA-binding domain superfamily/Winged helix DNA-binding domain"/>
    <property type="match status" value="1"/>
</dbReference>
<dbReference type="EMBL" id="CBLX010000009">
    <property type="protein sequence ID" value="CDG39664.1"/>
    <property type="molecule type" value="Genomic_DNA"/>
</dbReference>
<evidence type="ECO:0000313" key="2">
    <source>
        <dbReference type="EMBL" id="CDG39664.1"/>
    </source>
</evidence>
<dbReference type="GO" id="GO:0003700">
    <property type="term" value="F:DNA-binding transcription factor activity"/>
    <property type="evidence" value="ECO:0007669"/>
    <property type="project" value="InterPro"/>
</dbReference>
<feature type="domain" description="HTH marR-type" evidence="1">
    <location>
        <begin position="9"/>
        <end position="141"/>
    </location>
</feature>
<reference evidence="2 3" key="2">
    <citation type="journal article" date="2014" name="PLoS ONE">
        <title>Evolution of mitochondria reconstructed from the energy metabolism of living bacteria.</title>
        <authorList>
            <person name="Degli Esposti M."/>
            <person name="Chouaia B."/>
            <person name="Comandatore F."/>
            <person name="Crotti E."/>
            <person name="Sassera D."/>
            <person name="Lievens P.M."/>
            <person name="Daffonchio D."/>
            <person name="Bandi C."/>
        </authorList>
    </citation>
    <scope>NUCLEOTIDE SEQUENCE [LARGE SCALE GENOMIC DNA]</scope>
    <source>
        <strain evidence="2 3">SF2.1</strain>
    </source>
</reference>
<comment type="caution">
    <text evidence="2">The sequence shown here is derived from an EMBL/GenBank/DDBJ whole genome shotgun (WGS) entry which is preliminary data.</text>
</comment>
<evidence type="ECO:0000313" key="3">
    <source>
        <dbReference type="Proteomes" id="UP000027583"/>
    </source>
</evidence>
<dbReference type="PROSITE" id="PS50995">
    <property type="entry name" value="HTH_MARR_2"/>
    <property type="match status" value="1"/>
</dbReference>
<accession>A0A060QEX4</accession>
<dbReference type="SMART" id="SM00347">
    <property type="entry name" value="HTH_MARR"/>
    <property type="match status" value="1"/>
</dbReference>
<dbReference type="InterPro" id="IPR039422">
    <property type="entry name" value="MarR/SlyA-like"/>
</dbReference>
<dbReference type="PANTHER" id="PTHR33164">
    <property type="entry name" value="TRANSCRIPTIONAL REGULATOR, MARR FAMILY"/>
    <property type="match status" value="1"/>
</dbReference>
<reference evidence="2 3" key="1">
    <citation type="journal article" date="2014" name="Genome Biol. Evol.">
        <title>Acetic acid bacteria genomes reveal functional traits for adaptation to life in insect guts.</title>
        <authorList>
            <person name="Chouaia B."/>
            <person name="Gaiarsa S."/>
            <person name="Crotti E."/>
            <person name="Comandatore F."/>
            <person name="Degli Esposti M."/>
            <person name="Ricci I."/>
            <person name="Alma A."/>
            <person name="Favia G."/>
            <person name="Bandi C."/>
            <person name="Daffonchio D."/>
        </authorList>
    </citation>
    <scope>NUCLEOTIDE SEQUENCE [LARGE SCALE GENOMIC DNA]</scope>
    <source>
        <strain evidence="2 3">SF2.1</strain>
    </source>
</reference>
<proteinExistence type="predicted"/>
<protein>
    <submittedName>
        <fullName evidence="2">Regulatory protein, MarR</fullName>
    </submittedName>
</protein>
<dbReference type="RefSeq" id="WP_023977143.1">
    <property type="nucleotide sequence ID" value="NZ_CBLX010000009.1"/>
</dbReference>
<organism evidence="2 3">
    <name type="scientific">Asaia bogorensis</name>
    <dbReference type="NCBI Taxonomy" id="91915"/>
    <lineage>
        <taxon>Bacteria</taxon>
        <taxon>Pseudomonadati</taxon>
        <taxon>Pseudomonadota</taxon>
        <taxon>Alphaproteobacteria</taxon>
        <taxon>Acetobacterales</taxon>
        <taxon>Acetobacteraceae</taxon>
        <taxon>Asaia</taxon>
    </lineage>
</organism>
<gene>
    <name evidence="2" type="ORF">ASAP_1619</name>
</gene>
<dbReference type="InterPro" id="IPR036390">
    <property type="entry name" value="WH_DNA-bd_sf"/>
</dbReference>
<dbReference type="Proteomes" id="UP000027583">
    <property type="component" value="Unassembled WGS sequence"/>
</dbReference>
<dbReference type="AlphaFoldDB" id="A0A060QEX4"/>
<evidence type="ECO:0000259" key="1">
    <source>
        <dbReference type="PROSITE" id="PS50995"/>
    </source>
</evidence>
<dbReference type="InterPro" id="IPR036388">
    <property type="entry name" value="WH-like_DNA-bd_sf"/>
</dbReference>
<dbReference type="PANTHER" id="PTHR33164:SF13">
    <property type="entry name" value="4-HYDROXYPHENYLACETATE CATABOLISM PROTEIN"/>
    <property type="match status" value="1"/>
</dbReference>